<dbReference type="Proteomes" id="UP001501495">
    <property type="component" value="Unassembled WGS sequence"/>
</dbReference>
<name>A0ABP7XJT5_9ACTN</name>
<organism evidence="1 2">
    <name type="scientific">Nocardioides fonticola</name>
    <dbReference type="NCBI Taxonomy" id="450363"/>
    <lineage>
        <taxon>Bacteria</taxon>
        <taxon>Bacillati</taxon>
        <taxon>Actinomycetota</taxon>
        <taxon>Actinomycetes</taxon>
        <taxon>Propionibacteriales</taxon>
        <taxon>Nocardioidaceae</taxon>
        <taxon>Nocardioides</taxon>
    </lineage>
</organism>
<protein>
    <recommendedName>
        <fullName evidence="3">Head-to-tail adaptor</fullName>
    </recommendedName>
</protein>
<keyword evidence="2" id="KW-1185">Reference proteome</keyword>
<comment type="caution">
    <text evidence="1">The sequence shown here is derived from an EMBL/GenBank/DDBJ whole genome shotgun (WGS) entry which is preliminary data.</text>
</comment>
<evidence type="ECO:0000313" key="2">
    <source>
        <dbReference type="Proteomes" id="UP001501495"/>
    </source>
</evidence>
<dbReference type="RefSeq" id="WP_344733654.1">
    <property type="nucleotide sequence ID" value="NZ_BAAAZH010000016.1"/>
</dbReference>
<gene>
    <name evidence="1" type="ORF">GCM10022215_24200</name>
</gene>
<dbReference type="EMBL" id="BAAAZH010000016">
    <property type="protein sequence ID" value="GAA4120497.1"/>
    <property type="molecule type" value="Genomic_DNA"/>
</dbReference>
<reference evidence="2" key="1">
    <citation type="journal article" date="2019" name="Int. J. Syst. Evol. Microbiol.">
        <title>The Global Catalogue of Microorganisms (GCM) 10K type strain sequencing project: providing services to taxonomists for standard genome sequencing and annotation.</title>
        <authorList>
            <consortium name="The Broad Institute Genomics Platform"/>
            <consortium name="The Broad Institute Genome Sequencing Center for Infectious Disease"/>
            <person name="Wu L."/>
            <person name="Ma J."/>
        </authorList>
    </citation>
    <scope>NUCLEOTIDE SEQUENCE [LARGE SCALE GENOMIC DNA]</scope>
    <source>
        <strain evidence="2">JCM 16703</strain>
    </source>
</reference>
<evidence type="ECO:0000313" key="1">
    <source>
        <dbReference type="EMBL" id="GAA4120497.1"/>
    </source>
</evidence>
<proteinExistence type="predicted"/>
<sequence>MDNPAQVSDLTARDLNGVVPRVGSAAAQTWLGVAWRALQRQRDIPDVVASLESGRLSRDDVIDVVCSATLRVLRNPEGLSETSNSTDDYSETAKRTDASIDVYFTAAELRRLTPTPVSPTGGISGSIRYT</sequence>
<evidence type="ECO:0008006" key="3">
    <source>
        <dbReference type="Google" id="ProtNLM"/>
    </source>
</evidence>
<accession>A0ABP7XJT5</accession>